<comment type="caution">
    <text evidence="1">The sequence shown here is derived from an EMBL/GenBank/DDBJ whole genome shotgun (WGS) entry which is preliminary data.</text>
</comment>
<accession>A0A5R9KPX2</accession>
<dbReference type="AlphaFoldDB" id="A0A5R9KPX2"/>
<dbReference type="RefSeq" id="WP_138368315.1">
    <property type="nucleotide sequence ID" value="NZ_VCEJ01000008.1"/>
</dbReference>
<evidence type="ECO:0000313" key="2">
    <source>
        <dbReference type="Proteomes" id="UP000306402"/>
    </source>
</evidence>
<dbReference type="OrthoDB" id="963183at2"/>
<dbReference type="Proteomes" id="UP000306402">
    <property type="component" value="Unassembled WGS sequence"/>
</dbReference>
<sequence length="70" mass="8165">MQTFGSVEDAFKWFLTNIYPSLSPDRKKGRLKTAWRDYTYGLGISEKRMRDILSEFGKVDVKILVTFTPD</sequence>
<keyword evidence="2" id="KW-1185">Reference proteome</keyword>
<protein>
    <submittedName>
        <fullName evidence="1">Uncharacterized protein</fullName>
    </submittedName>
</protein>
<dbReference type="EMBL" id="VCEJ01000008">
    <property type="protein sequence ID" value="TLU98217.1"/>
    <property type="molecule type" value="Genomic_DNA"/>
</dbReference>
<evidence type="ECO:0000313" key="1">
    <source>
        <dbReference type="EMBL" id="TLU98217.1"/>
    </source>
</evidence>
<name>A0A5R9KPX2_9BACT</name>
<reference evidence="1 2" key="1">
    <citation type="submission" date="2019-05" db="EMBL/GenBank/DDBJ databases">
        <authorList>
            <person name="Qu J.-H."/>
        </authorList>
    </citation>
    <scope>NUCLEOTIDE SEQUENCE [LARGE SCALE GENOMIC DNA]</scope>
    <source>
        <strain evidence="1 2">T17</strain>
    </source>
</reference>
<proteinExistence type="predicted"/>
<organism evidence="1 2">
    <name type="scientific">Dyadobacter luticola</name>
    <dbReference type="NCBI Taxonomy" id="1979387"/>
    <lineage>
        <taxon>Bacteria</taxon>
        <taxon>Pseudomonadati</taxon>
        <taxon>Bacteroidota</taxon>
        <taxon>Cytophagia</taxon>
        <taxon>Cytophagales</taxon>
        <taxon>Spirosomataceae</taxon>
        <taxon>Dyadobacter</taxon>
    </lineage>
</organism>
<gene>
    <name evidence="1" type="ORF">FEN17_25940</name>
</gene>